<organism evidence="2 3">
    <name type="scientific">Dendryphion nanum</name>
    <dbReference type="NCBI Taxonomy" id="256645"/>
    <lineage>
        <taxon>Eukaryota</taxon>
        <taxon>Fungi</taxon>
        <taxon>Dikarya</taxon>
        <taxon>Ascomycota</taxon>
        <taxon>Pezizomycotina</taxon>
        <taxon>Dothideomycetes</taxon>
        <taxon>Pleosporomycetidae</taxon>
        <taxon>Pleosporales</taxon>
        <taxon>Torulaceae</taxon>
        <taxon>Dendryphion</taxon>
    </lineage>
</organism>
<reference evidence="2" key="1">
    <citation type="journal article" date="2021" name="Nat. Commun.">
        <title>Genetic determinants of endophytism in the Arabidopsis root mycobiome.</title>
        <authorList>
            <person name="Mesny F."/>
            <person name="Miyauchi S."/>
            <person name="Thiergart T."/>
            <person name="Pickel B."/>
            <person name="Atanasova L."/>
            <person name="Karlsson M."/>
            <person name="Huettel B."/>
            <person name="Barry K.W."/>
            <person name="Haridas S."/>
            <person name="Chen C."/>
            <person name="Bauer D."/>
            <person name="Andreopoulos W."/>
            <person name="Pangilinan J."/>
            <person name="LaButti K."/>
            <person name="Riley R."/>
            <person name="Lipzen A."/>
            <person name="Clum A."/>
            <person name="Drula E."/>
            <person name="Henrissat B."/>
            <person name="Kohler A."/>
            <person name="Grigoriev I.V."/>
            <person name="Martin F.M."/>
            <person name="Hacquard S."/>
        </authorList>
    </citation>
    <scope>NUCLEOTIDE SEQUENCE</scope>
    <source>
        <strain evidence="2">MPI-CAGE-CH-0243</strain>
    </source>
</reference>
<accession>A0A9P9DNX1</accession>
<dbReference type="EMBL" id="JAGMWT010000009">
    <property type="protein sequence ID" value="KAH7122407.1"/>
    <property type="molecule type" value="Genomic_DNA"/>
</dbReference>
<dbReference type="CDD" id="cd09917">
    <property type="entry name" value="F-box_SF"/>
    <property type="match status" value="1"/>
</dbReference>
<feature type="domain" description="F-box" evidence="1">
    <location>
        <begin position="1"/>
        <end position="32"/>
    </location>
</feature>
<protein>
    <recommendedName>
        <fullName evidence="1">F-box domain-containing protein</fullName>
    </recommendedName>
</protein>
<dbReference type="Proteomes" id="UP000700596">
    <property type="component" value="Unassembled WGS sequence"/>
</dbReference>
<dbReference type="AlphaFoldDB" id="A0A9P9DNX1"/>
<dbReference type="OrthoDB" id="5279008at2759"/>
<sequence>MNHLPIEVIEMIAGDLSIEDLHSFRLACRDFKAKAQVPFFDAHYGISSFMVTRDSLQTLVNFSKHDTKRKRIREIRICLVTFTDSHRARITEDPLSKQEMNEYNALLAVPARQARDSLDSSTESFVTAEEDQGRAFQRLLEEYLKKLKRSRRRNYGRHMSQQFALRRSGTDISMLTEALKNLPALETISITDEFDPECPTWGARQLQIETGIIPTTGKPDPVHWWYNPTDVAVHLDMRRHVFALVMGAVARSQVKLKHFSIQGVPYRMDYPKTPTSRRLSPAGTPATTFAESSIPGMQPLFVNLQSLTLTIFENRYNDPAIDAVDTPLDWISKFAPAFENLRKLSIIGHKGNPHEETHIVNTLSPANVFPNLLYFALEIVPFNVVDLCRFINNHSLEGLTIYDCTCLEADPYHPFHSYGRVLETLKNTTTMCCLKLQNPPQPDLWATTGLGRQFQARLLLPGIGTNSFIVEASDPCAFQIALQDRRESLNIN</sequence>
<proteinExistence type="predicted"/>
<keyword evidence="3" id="KW-1185">Reference proteome</keyword>
<evidence type="ECO:0000313" key="3">
    <source>
        <dbReference type="Proteomes" id="UP000700596"/>
    </source>
</evidence>
<dbReference type="InterPro" id="IPR001810">
    <property type="entry name" value="F-box_dom"/>
</dbReference>
<comment type="caution">
    <text evidence="2">The sequence shown here is derived from an EMBL/GenBank/DDBJ whole genome shotgun (WGS) entry which is preliminary data.</text>
</comment>
<evidence type="ECO:0000313" key="2">
    <source>
        <dbReference type="EMBL" id="KAH7122407.1"/>
    </source>
</evidence>
<gene>
    <name evidence="2" type="ORF">B0J11DRAFT_338093</name>
</gene>
<evidence type="ECO:0000259" key="1">
    <source>
        <dbReference type="PROSITE" id="PS50181"/>
    </source>
</evidence>
<dbReference type="PROSITE" id="PS50181">
    <property type="entry name" value="FBOX"/>
    <property type="match status" value="1"/>
</dbReference>
<name>A0A9P9DNX1_9PLEO</name>